<feature type="compositionally biased region" description="Basic and acidic residues" evidence="1">
    <location>
        <begin position="44"/>
        <end position="53"/>
    </location>
</feature>
<evidence type="ECO:0000256" key="1">
    <source>
        <dbReference type="SAM" id="MobiDB-lite"/>
    </source>
</evidence>
<dbReference type="Proteomes" id="UP001519311">
    <property type="component" value="Unassembled WGS sequence"/>
</dbReference>
<keyword evidence="2" id="KW-0812">Transmembrane</keyword>
<keyword evidence="2" id="KW-0472">Membrane</keyword>
<evidence type="ECO:0000313" key="4">
    <source>
        <dbReference type="Proteomes" id="UP001519311"/>
    </source>
</evidence>
<feature type="compositionally biased region" description="Gly residues" evidence="1">
    <location>
        <begin position="85"/>
        <end position="124"/>
    </location>
</feature>
<proteinExistence type="predicted"/>
<comment type="caution">
    <text evidence="3">The sequence shown here is derived from an EMBL/GenBank/DDBJ whole genome shotgun (WGS) entry which is preliminary data.</text>
</comment>
<evidence type="ECO:0000313" key="3">
    <source>
        <dbReference type="EMBL" id="MBP2360662.1"/>
    </source>
</evidence>
<organism evidence="3 4">
    <name type="scientific">Streptomyces clavifer</name>
    <dbReference type="NCBI Taxonomy" id="68188"/>
    <lineage>
        <taxon>Bacteria</taxon>
        <taxon>Bacillati</taxon>
        <taxon>Actinomycetota</taxon>
        <taxon>Actinomycetes</taxon>
        <taxon>Kitasatosporales</taxon>
        <taxon>Streptomycetaceae</taxon>
        <taxon>Streptomyces</taxon>
    </lineage>
</organism>
<keyword evidence="2" id="KW-1133">Transmembrane helix</keyword>
<feature type="compositionally biased region" description="Low complexity" evidence="1">
    <location>
        <begin position="125"/>
        <end position="134"/>
    </location>
</feature>
<sequence>MGSMRNPVGPLPSSIYWRRRAVAAMVIALLAALIAWVVTSGGGEAKKGDDGKPGDSAPAPSITPGPSSSGPDVGQPPGGRDEPGATGGGDGTSGGAGGTGTGGEPGSGGSGTGGSTSSGTGSAGSAGSAGTTGAATGGGTAAERVPAGSSLPNCAASALQLSLRTEISYGPDDKPVFRLVARNTSSADCKADFGPKSAVLSITEAGGDDDEQLWSSKDCPRTGAFFLRVPAGATVVHTVKWDRRQSAPTCATPPAGKAAPGTYLLEAKVPGEPVQRASFVLAKD</sequence>
<feature type="transmembrane region" description="Helical" evidence="2">
    <location>
        <begin position="21"/>
        <end position="38"/>
    </location>
</feature>
<reference evidence="3 4" key="1">
    <citation type="submission" date="2021-03" db="EMBL/GenBank/DDBJ databases">
        <title>Sequencing the genomes of 1000 actinobacteria strains.</title>
        <authorList>
            <person name="Klenk H.-P."/>
        </authorList>
    </citation>
    <scope>NUCLEOTIDE SEQUENCE [LARGE SCALE GENOMIC DNA]</scope>
    <source>
        <strain evidence="3 4">DSM 40843</strain>
    </source>
</reference>
<keyword evidence="4" id="KW-1185">Reference proteome</keyword>
<feature type="region of interest" description="Disordered" evidence="1">
    <location>
        <begin position="43"/>
        <end position="148"/>
    </location>
</feature>
<dbReference type="RefSeq" id="WP_209470259.1">
    <property type="nucleotide sequence ID" value="NZ_BMWJ01000004.1"/>
</dbReference>
<accession>A0ABS4V9Z5</accession>
<gene>
    <name evidence="3" type="ORF">JOF59_003062</name>
</gene>
<evidence type="ECO:0000256" key="2">
    <source>
        <dbReference type="SAM" id="Phobius"/>
    </source>
</evidence>
<name>A0ABS4V9Z5_9ACTN</name>
<protein>
    <submittedName>
        <fullName evidence="3">Uncharacterized protein</fullName>
    </submittedName>
</protein>
<feature type="compositionally biased region" description="Low complexity" evidence="1">
    <location>
        <begin position="54"/>
        <end position="71"/>
    </location>
</feature>
<dbReference type="EMBL" id="JAGINS010000001">
    <property type="protein sequence ID" value="MBP2360662.1"/>
    <property type="molecule type" value="Genomic_DNA"/>
</dbReference>